<dbReference type="PANTHER" id="PTHR43459:SF1">
    <property type="entry name" value="EG:BACN32G11.4 PROTEIN"/>
    <property type="match status" value="1"/>
</dbReference>
<evidence type="ECO:0000313" key="3">
    <source>
        <dbReference type="Proteomes" id="UP000198460"/>
    </source>
</evidence>
<keyword evidence="2" id="KW-0456">Lyase</keyword>
<reference evidence="2 3" key="1">
    <citation type="submission" date="2017-04" db="EMBL/GenBank/DDBJ databases">
        <authorList>
            <person name="Afonso C.L."/>
            <person name="Miller P.J."/>
            <person name="Scott M.A."/>
            <person name="Spackman E."/>
            <person name="Goraichik I."/>
            <person name="Dimitrov K.M."/>
            <person name="Suarez D.L."/>
            <person name="Swayne D.E."/>
        </authorList>
    </citation>
    <scope>NUCLEOTIDE SEQUENCE [LARGE SCALE GENOMIC DNA]</scope>
    <source>
        <strain evidence="2">LMG 28154</strain>
    </source>
</reference>
<dbReference type="EC" id="4.2.1.17" evidence="2"/>
<gene>
    <name evidence="2" type="ORF">BSIN_3294</name>
</gene>
<dbReference type="InterPro" id="IPR029045">
    <property type="entry name" value="ClpP/crotonase-like_dom_sf"/>
</dbReference>
<dbReference type="EMBL" id="FXAN01000051">
    <property type="protein sequence ID" value="SMG00226.1"/>
    <property type="molecule type" value="Genomic_DNA"/>
</dbReference>
<dbReference type="Gene3D" id="3.90.226.10">
    <property type="entry name" value="2-enoyl-CoA Hydratase, Chain A, domain 1"/>
    <property type="match status" value="1"/>
</dbReference>
<accession>A0A238H4N0</accession>
<evidence type="ECO:0000313" key="2">
    <source>
        <dbReference type="EMBL" id="SMG00226.1"/>
    </source>
</evidence>
<comment type="similarity">
    <text evidence="1">Belongs to the enoyl-CoA hydratase/isomerase family.</text>
</comment>
<dbReference type="Proteomes" id="UP000198460">
    <property type="component" value="Unassembled WGS sequence"/>
</dbReference>
<protein>
    <submittedName>
        <fullName evidence="2">Enoyl-CoA hydratase</fullName>
        <ecNumber evidence="2">4.2.1.17</ecNumber>
    </submittedName>
</protein>
<proteinExistence type="inferred from homology"/>
<dbReference type="CDD" id="cd06558">
    <property type="entry name" value="crotonase-like"/>
    <property type="match status" value="1"/>
</dbReference>
<dbReference type="Pfam" id="PF00378">
    <property type="entry name" value="ECH_1"/>
    <property type="match status" value="1"/>
</dbReference>
<dbReference type="GO" id="GO:0004300">
    <property type="term" value="F:enoyl-CoA hydratase activity"/>
    <property type="evidence" value="ECO:0007669"/>
    <property type="project" value="UniProtKB-EC"/>
</dbReference>
<dbReference type="AlphaFoldDB" id="A0A238H4N0"/>
<dbReference type="Gene3D" id="1.10.12.10">
    <property type="entry name" value="Lyase 2-enoyl-coa Hydratase, Chain A, domain 2"/>
    <property type="match status" value="1"/>
</dbReference>
<dbReference type="InterPro" id="IPR001753">
    <property type="entry name" value="Enoyl-CoA_hydra/iso"/>
</dbReference>
<dbReference type="PANTHER" id="PTHR43459">
    <property type="entry name" value="ENOYL-COA HYDRATASE"/>
    <property type="match status" value="1"/>
</dbReference>
<sequence length="275" mass="30017">MTMSEIRLERDGDVAIVRIVNAARMNPLTVTMQAELRESLAVLRADPSVRALLLTGEGKAFCAGVDLSGMRSANASDAGDHDGRTLGQRTADIMHEQSNRLVQELRELPLPVVCALNGAAVGGGMGLALTADVVIAARSAYFYLPSLPRLGIVPDLGATWFMSRLVSRARMTGLMLLGDRLSAEQAERWGLVWACVDDEALLTEALAVARRLAAQPVHAVLESRRAQDAADRHSLAEQLCYEAERQRELIDRPEFAEGVRAFIERREPDFKARSA</sequence>
<dbReference type="InterPro" id="IPR014748">
    <property type="entry name" value="Enoyl-CoA_hydra_C"/>
</dbReference>
<name>A0A238H4N0_9BURK</name>
<dbReference type="SUPFAM" id="SSF52096">
    <property type="entry name" value="ClpP/crotonase"/>
    <property type="match status" value="1"/>
</dbReference>
<evidence type="ECO:0000256" key="1">
    <source>
        <dbReference type="ARBA" id="ARBA00005254"/>
    </source>
</evidence>
<organism evidence="2 3">
    <name type="scientific">Burkholderia singularis</name>
    <dbReference type="NCBI Taxonomy" id="1503053"/>
    <lineage>
        <taxon>Bacteria</taxon>
        <taxon>Pseudomonadati</taxon>
        <taxon>Pseudomonadota</taxon>
        <taxon>Betaproteobacteria</taxon>
        <taxon>Burkholderiales</taxon>
        <taxon>Burkholderiaceae</taxon>
        <taxon>Burkholderia</taxon>
        <taxon>pseudomallei group</taxon>
    </lineage>
</organism>